<evidence type="ECO:0000256" key="1">
    <source>
        <dbReference type="ARBA" id="ARBA00004429"/>
    </source>
</evidence>
<evidence type="ECO:0000256" key="2">
    <source>
        <dbReference type="ARBA" id="ARBA00006413"/>
    </source>
</evidence>
<dbReference type="NCBIfam" id="NF006927">
    <property type="entry name" value="PRK09412.1"/>
    <property type="match status" value="1"/>
</dbReference>
<comment type="catalytic activity">
    <reaction evidence="10">
        <text>(S)-malate(in) + succinate(out) = (S)-malate(out) + succinate(in)</text>
        <dbReference type="Rhea" id="RHEA:29327"/>
        <dbReference type="ChEBI" id="CHEBI:15589"/>
        <dbReference type="ChEBI" id="CHEBI:30031"/>
    </reaction>
    <physiologicalReaction direction="right-to-left" evidence="10">
        <dbReference type="Rhea" id="RHEA:29329"/>
    </physiologicalReaction>
</comment>
<dbReference type="GO" id="GO:0015556">
    <property type="term" value="F:C4-dicarboxylate transmembrane transporter activity"/>
    <property type="evidence" value="ECO:0007669"/>
    <property type="project" value="InterPro"/>
</dbReference>
<evidence type="ECO:0000256" key="4">
    <source>
        <dbReference type="ARBA" id="ARBA00022475"/>
    </source>
</evidence>
<sequence>MNRVYYFFCITRENEITNISLRINNMLYLEFLFLLLMLYIGSRYGGIGLGVVSGIGLVIEVFVFKMPPTSPPVTVMLIILAVVTCASILEAAGGLKYMLQVAERMLRKNPKRVTLIAPFVTYTMTFMLGTGHAVYSIMPIIGDVALKNGIRPERPMAAASVASQIAITASPISAAVVYYLAQLSDINHEITLLSILLVTVPATLFGTLLMSLYSMKRGKELEDDPEYQARLKDPVWREKILNTTATSLDEHLPAAARNSVLLFILSILTIVVIAMIPEVRIIGEGTKPISMAVVIQMMMLCFGGIILLATKTDPRSVPNGVVFKSGMVAAIAIFGIAWMSDTYFQYAMPQFKSGIVEMVNNYPWTFALALFIVSVVVNSQAAVARMMLPVGLGLGLEPALLVGLMPALYGYFFIPNYPSDIATVNFDNTGTTKIGKWYFNHSFMSVGLIGVIGACCLGYLLGQMIIG</sequence>
<feature type="transmembrane region" description="Helical" evidence="13">
    <location>
        <begin position="21"/>
        <end position="40"/>
    </location>
</feature>
<keyword evidence="6 13" id="KW-0812">Transmembrane</keyword>
<evidence type="ECO:0000256" key="10">
    <source>
        <dbReference type="ARBA" id="ARBA00034284"/>
    </source>
</evidence>
<dbReference type="PANTHER" id="PTHR36106">
    <property type="entry name" value="ANAEROBIC C4-DICARBOXYLATE TRANSPORTER DCUB"/>
    <property type="match status" value="1"/>
</dbReference>
<feature type="transmembrane region" description="Helical" evidence="13">
    <location>
        <begin position="359"/>
        <end position="378"/>
    </location>
</feature>
<evidence type="ECO:0000313" key="14">
    <source>
        <dbReference type="EMBL" id="BAC96940.1"/>
    </source>
</evidence>
<dbReference type="STRING" id="672.VV93_v1c38570"/>
<feature type="transmembrane region" description="Helical" evidence="13">
    <location>
        <begin position="75"/>
        <end position="95"/>
    </location>
</feature>
<feature type="transmembrane region" description="Helical" evidence="13">
    <location>
        <begin position="115"/>
        <end position="135"/>
    </location>
</feature>
<evidence type="ECO:0000256" key="3">
    <source>
        <dbReference type="ARBA" id="ARBA00022448"/>
    </source>
</evidence>
<feature type="transmembrane region" description="Helical" evidence="13">
    <location>
        <begin position="192"/>
        <end position="213"/>
    </location>
</feature>
<evidence type="ECO:0000313" key="15">
    <source>
        <dbReference type="Proteomes" id="UP000002675"/>
    </source>
</evidence>
<name>Q7MDX2_VIBVY</name>
<dbReference type="KEGG" id="vvy:VVA0914"/>
<dbReference type="Proteomes" id="UP000002675">
    <property type="component" value="Chromosome II"/>
</dbReference>
<dbReference type="AlphaFoldDB" id="Q7MDX2"/>
<dbReference type="NCBIfam" id="NF009136">
    <property type="entry name" value="PRK12489.1"/>
    <property type="match status" value="1"/>
</dbReference>
<keyword evidence="5 12" id="KW-0997">Cell inner membrane</keyword>
<dbReference type="HOGENOM" id="CLU_036056_1_1_6"/>
<dbReference type="NCBIfam" id="TIGR00770">
    <property type="entry name" value="Dcu"/>
    <property type="match status" value="1"/>
</dbReference>
<gene>
    <name evidence="14" type="ordered locus">VVA0914</name>
</gene>
<evidence type="ECO:0000256" key="11">
    <source>
        <dbReference type="ARBA" id="ARBA00034287"/>
    </source>
</evidence>
<keyword evidence="8 12" id="KW-0472">Membrane</keyword>
<keyword evidence="7 13" id="KW-1133">Transmembrane helix</keyword>
<feature type="transmembrane region" description="Helical" evidence="13">
    <location>
        <begin position="443"/>
        <end position="462"/>
    </location>
</feature>
<evidence type="ECO:0000256" key="8">
    <source>
        <dbReference type="ARBA" id="ARBA00023136"/>
    </source>
</evidence>
<protein>
    <recommendedName>
        <fullName evidence="12">C4-dicarboxylate transporter</fullName>
    </recommendedName>
</protein>
<evidence type="ECO:0000256" key="7">
    <source>
        <dbReference type="ARBA" id="ARBA00022989"/>
    </source>
</evidence>
<keyword evidence="4 12" id="KW-1003">Cell membrane</keyword>
<comment type="catalytic activity">
    <reaction evidence="9">
        <text>L-aspartate(in) + succinate(out) = L-aspartate(out) + succinate(in)</text>
        <dbReference type="Rhea" id="RHEA:29343"/>
        <dbReference type="ChEBI" id="CHEBI:29991"/>
        <dbReference type="ChEBI" id="CHEBI:30031"/>
    </reaction>
    <physiologicalReaction direction="right-to-left" evidence="9">
        <dbReference type="Rhea" id="RHEA:29345"/>
    </physiologicalReaction>
</comment>
<evidence type="ECO:0000256" key="6">
    <source>
        <dbReference type="ARBA" id="ARBA00022692"/>
    </source>
</evidence>
<dbReference type="Pfam" id="PF03605">
    <property type="entry name" value="DcuA_DcuB"/>
    <property type="match status" value="1"/>
</dbReference>
<feature type="transmembrane region" description="Helical" evidence="13">
    <location>
        <begin position="156"/>
        <end position="180"/>
    </location>
</feature>
<evidence type="ECO:0000256" key="5">
    <source>
        <dbReference type="ARBA" id="ARBA00022519"/>
    </source>
</evidence>
<dbReference type="eggNOG" id="COG2704">
    <property type="taxonomic scope" value="Bacteria"/>
</dbReference>
<feature type="transmembrane region" description="Helical" evidence="13">
    <location>
        <begin position="321"/>
        <end position="339"/>
    </location>
</feature>
<dbReference type="PANTHER" id="PTHR36106:SF3">
    <property type="entry name" value="ANAEROBIC C4-DICARBOXYLATE TRANSPORTER DCUB"/>
    <property type="match status" value="1"/>
</dbReference>
<evidence type="ECO:0000256" key="13">
    <source>
        <dbReference type="SAM" id="Phobius"/>
    </source>
</evidence>
<keyword evidence="3 12" id="KW-0813">Transport</keyword>
<accession>Q7MDX2</accession>
<feature type="transmembrane region" description="Helical" evidence="13">
    <location>
        <begin position="390"/>
        <end position="414"/>
    </location>
</feature>
<comment type="subcellular location">
    <subcellularLocation>
        <location evidence="1 12">Cell inner membrane</location>
        <topology evidence="1 12">Multi-pass membrane protein</topology>
    </subcellularLocation>
</comment>
<dbReference type="InterPro" id="IPR004668">
    <property type="entry name" value="Anaer_Dcu_memb_transpt"/>
</dbReference>
<dbReference type="PIRSF" id="PIRSF004539">
    <property type="entry name" value="C4-dicrbxl_trns"/>
    <property type="match status" value="1"/>
</dbReference>
<evidence type="ECO:0000256" key="12">
    <source>
        <dbReference type="PIRNR" id="PIRNR004539"/>
    </source>
</evidence>
<feature type="transmembrane region" description="Helical" evidence="13">
    <location>
        <begin position="289"/>
        <end position="309"/>
    </location>
</feature>
<organism evidence="14 15">
    <name type="scientific">Vibrio vulnificus (strain YJ016)</name>
    <dbReference type="NCBI Taxonomy" id="196600"/>
    <lineage>
        <taxon>Bacteria</taxon>
        <taxon>Pseudomonadati</taxon>
        <taxon>Pseudomonadota</taxon>
        <taxon>Gammaproteobacteria</taxon>
        <taxon>Vibrionales</taxon>
        <taxon>Vibrionaceae</taxon>
        <taxon>Vibrio</taxon>
    </lineage>
</organism>
<feature type="transmembrane region" description="Helical" evidence="13">
    <location>
        <begin position="260"/>
        <end position="277"/>
    </location>
</feature>
<proteinExistence type="inferred from homology"/>
<feature type="transmembrane region" description="Helical" evidence="13">
    <location>
        <begin position="46"/>
        <end position="63"/>
    </location>
</feature>
<dbReference type="GO" id="GO:0005886">
    <property type="term" value="C:plasma membrane"/>
    <property type="evidence" value="ECO:0007669"/>
    <property type="project" value="UniProtKB-SubCell"/>
</dbReference>
<comment type="function">
    <text evidence="12">Responsible for the transport of C4-dicarboxylates.</text>
</comment>
<dbReference type="EMBL" id="BA000038">
    <property type="protein sequence ID" value="BAC96940.1"/>
    <property type="molecule type" value="Genomic_DNA"/>
</dbReference>
<comment type="similarity">
    <text evidence="2 12">Belongs to the DcuA/DcuB transporter (TC 2.A.13.1) family.</text>
</comment>
<reference evidence="14 15" key="1">
    <citation type="journal article" date="2003" name="Genome Res.">
        <title>Comparative genome analysis of Vibrio vulnificus, a marine pathogen.</title>
        <authorList>
            <person name="Chen C.Y."/>
            <person name="Wu K.M."/>
            <person name="Chang Y.C."/>
            <person name="Chang C.H."/>
            <person name="Tsai H.C."/>
            <person name="Liao T.L."/>
            <person name="Liu Y.M."/>
            <person name="Chen H.J."/>
            <person name="Shen A.B."/>
            <person name="Li J.C."/>
            <person name="Su T.L."/>
            <person name="Shao C.P."/>
            <person name="Lee C.T."/>
            <person name="Hor L.I."/>
            <person name="Tsai S.F."/>
        </authorList>
    </citation>
    <scope>NUCLEOTIDE SEQUENCE [LARGE SCALE GENOMIC DNA]</scope>
    <source>
        <strain evidence="14 15">YJ016</strain>
    </source>
</reference>
<evidence type="ECO:0000256" key="9">
    <source>
        <dbReference type="ARBA" id="ARBA00034237"/>
    </source>
</evidence>
<comment type="catalytic activity">
    <reaction evidence="11">
        <text>fumarate(in) + succinate(out) = fumarate(out) + succinate(in)</text>
        <dbReference type="Rhea" id="RHEA:29323"/>
        <dbReference type="ChEBI" id="CHEBI:29806"/>
        <dbReference type="ChEBI" id="CHEBI:30031"/>
    </reaction>
    <physiologicalReaction direction="right-to-left" evidence="11">
        <dbReference type="Rhea" id="RHEA:29325"/>
    </physiologicalReaction>
</comment>